<keyword evidence="1" id="KW-0479">Metal-binding</keyword>
<dbReference type="SUPFAM" id="SSF57701">
    <property type="entry name" value="Zn2/Cys6 DNA-binding domain"/>
    <property type="match status" value="1"/>
</dbReference>
<evidence type="ECO:0000256" key="3">
    <source>
        <dbReference type="ARBA" id="ARBA00023125"/>
    </source>
</evidence>
<dbReference type="Proteomes" id="UP000184300">
    <property type="component" value="Unassembled WGS sequence"/>
</dbReference>
<evidence type="ECO:0000256" key="5">
    <source>
        <dbReference type="ARBA" id="ARBA00023242"/>
    </source>
</evidence>
<dbReference type="OrthoDB" id="3364175at2759"/>
<dbReference type="GO" id="GO:0000981">
    <property type="term" value="F:DNA-binding transcription factor activity, RNA polymerase II-specific"/>
    <property type="evidence" value="ECO:0007669"/>
    <property type="project" value="InterPro"/>
</dbReference>
<dbReference type="CDD" id="cd00067">
    <property type="entry name" value="GAL4"/>
    <property type="match status" value="1"/>
</dbReference>
<dbReference type="PROSITE" id="PS00463">
    <property type="entry name" value="ZN2_CY6_FUNGAL_1"/>
    <property type="match status" value="1"/>
</dbReference>
<dbReference type="RefSeq" id="XP_022401275.1">
    <property type="nucleotide sequence ID" value="XM_022548264.1"/>
</dbReference>
<organism evidence="9 10">
    <name type="scientific">Aspergillus glaucus CBS 516.65</name>
    <dbReference type="NCBI Taxonomy" id="1160497"/>
    <lineage>
        <taxon>Eukaryota</taxon>
        <taxon>Fungi</taxon>
        <taxon>Dikarya</taxon>
        <taxon>Ascomycota</taxon>
        <taxon>Pezizomycotina</taxon>
        <taxon>Eurotiomycetes</taxon>
        <taxon>Eurotiomycetidae</taxon>
        <taxon>Eurotiales</taxon>
        <taxon>Aspergillaceae</taxon>
        <taxon>Aspergillus</taxon>
        <taxon>Aspergillus subgen. Aspergillus</taxon>
    </lineage>
</organism>
<dbReference type="GO" id="GO:0000978">
    <property type="term" value="F:RNA polymerase II cis-regulatory region sequence-specific DNA binding"/>
    <property type="evidence" value="ECO:0007669"/>
    <property type="project" value="TreeGrafter"/>
</dbReference>
<evidence type="ECO:0000313" key="9">
    <source>
        <dbReference type="EMBL" id="OJJ84577.1"/>
    </source>
</evidence>
<dbReference type="Gene3D" id="4.10.240.10">
    <property type="entry name" value="Zn(2)-C6 fungal-type DNA-binding domain"/>
    <property type="match status" value="1"/>
</dbReference>
<evidence type="ECO:0000256" key="6">
    <source>
        <dbReference type="SAM" id="MobiDB-lite"/>
    </source>
</evidence>
<dbReference type="EMBL" id="KV878896">
    <property type="protein sequence ID" value="OJJ84577.1"/>
    <property type="molecule type" value="Genomic_DNA"/>
</dbReference>
<dbReference type="SMART" id="SM00906">
    <property type="entry name" value="Fungal_trans"/>
    <property type="match status" value="1"/>
</dbReference>
<keyword evidence="4" id="KW-0804">Transcription</keyword>
<dbReference type="InterPro" id="IPR051127">
    <property type="entry name" value="Fungal_SecMet_Regulators"/>
</dbReference>
<evidence type="ECO:0000256" key="4">
    <source>
        <dbReference type="ARBA" id="ARBA00023163"/>
    </source>
</evidence>
<feature type="region of interest" description="Disordered" evidence="6">
    <location>
        <begin position="94"/>
        <end position="126"/>
    </location>
</feature>
<name>A0A1L9VKX0_ASPGL</name>
<dbReference type="Pfam" id="PF00172">
    <property type="entry name" value="Zn_clus"/>
    <property type="match status" value="1"/>
</dbReference>
<gene>
    <name evidence="9" type="ORF">ASPGLDRAFT_57571</name>
</gene>
<keyword evidence="7" id="KW-0472">Membrane</keyword>
<dbReference type="InterPro" id="IPR036864">
    <property type="entry name" value="Zn2-C6_fun-type_DNA-bd_sf"/>
</dbReference>
<dbReference type="GO" id="GO:0005634">
    <property type="term" value="C:nucleus"/>
    <property type="evidence" value="ECO:0007669"/>
    <property type="project" value="TreeGrafter"/>
</dbReference>
<dbReference type="Pfam" id="PF04082">
    <property type="entry name" value="Fungal_trans"/>
    <property type="match status" value="1"/>
</dbReference>
<feature type="compositionally biased region" description="Basic and acidic residues" evidence="6">
    <location>
        <begin position="101"/>
        <end position="113"/>
    </location>
</feature>
<dbReference type="GO" id="GO:0008270">
    <property type="term" value="F:zinc ion binding"/>
    <property type="evidence" value="ECO:0007669"/>
    <property type="project" value="InterPro"/>
</dbReference>
<keyword evidence="7" id="KW-0812">Transmembrane</keyword>
<keyword evidence="2" id="KW-0805">Transcription regulation</keyword>
<accession>A0A1L9VKX0</accession>
<protein>
    <recommendedName>
        <fullName evidence="8">Zn(2)-C6 fungal-type domain-containing protein</fullName>
    </recommendedName>
</protein>
<dbReference type="STRING" id="1160497.A0A1L9VKX0"/>
<dbReference type="VEuPathDB" id="FungiDB:ASPGLDRAFT_57571"/>
<reference evidence="10" key="1">
    <citation type="journal article" date="2017" name="Genome Biol.">
        <title>Comparative genomics reveals high biological diversity and specific adaptations in the industrially and medically important fungal genus Aspergillus.</title>
        <authorList>
            <person name="de Vries R.P."/>
            <person name="Riley R."/>
            <person name="Wiebenga A."/>
            <person name="Aguilar-Osorio G."/>
            <person name="Amillis S."/>
            <person name="Uchima C.A."/>
            <person name="Anderluh G."/>
            <person name="Asadollahi M."/>
            <person name="Askin M."/>
            <person name="Barry K."/>
            <person name="Battaglia E."/>
            <person name="Bayram O."/>
            <person name="Benocci T."/>
            <person name="Braus-Stromeyer S.A."/>
            <person name="Caldana C."/>
            <person name="Canovas D."/>
            <person name="Cerqueira G.C."/>
            <person name="Chen F."/>
            <person name="Chen W."/>
            <person name="Choi C."/>
            <person name="Clum A."/>
            <person name="Dos Santos R.A."/>
            <person name="Damasio A.R."/>
            <person name="Diallinas G."/>
            <person name="Emri T."/>
            <person name="Fekete E."/>
            <person name="Flipphi M."/>
            <person name="Freyberg S."/>
            <person name="Gallo A."/>
            <person name="Gournas C."/>
            <person name="Habgood R."/>
            <person name="Hainaut M."/>
            <person name="Harispe M.L."/>
            <person name="Henrissat B."/>
            <person name="Hilden K.S."/>
            <person name="Hope R."/>
            <person name="Hossain A."/>
            <person name="Karabika E."/>
            <person name="Karaffa L."/>
            <person name="Karanyi Z."/>
            <person name="Krasevec N."/>
            <person name="Kuo A."/>
            <person name="Kusch H."/>
            <person name="LaButti K."/>
            <person name="Lagendijk E.L."/>
            <person name="Lapidus A."/>
            <person name="Levasseur A."/>
            <person name="Lindquist E."/>
            <person name="Lipzen A."/>
            <person name="Logrieco A.F."/>
            <person name="MacCabe A."/>
            <person name="Maekelae M.R."/>
            <person name="Malavazi I."/>
            <person name="Melin P."/>
            <person name="Meyer V."/>
            <person name="Mielnichuk N."/>
            <person name="Miskei M."/>
            <person name="Molnar A.P."/>
            <person name="Mule G."/>
            <person name="Ngan C.Y."/>
            <person name="Orejas M."/>
            <person name="Orosz E."/>
            <person name="Ouedraogo J.P."/>
            <person name="Overkamp K.M."/>
            <person name="Park H.-S."/>
            <person name="Perrone G."/>
            <person name="Piumi F."/>
            <person name="Punt P.J."/>
            <person name="Ram A.F."/>
            <person name="Ramon A."/>
            <person name="Rauscher S."/>
            <person name="Record E."/>
            <person name="Riano-Pachon D.M."/>
            <person name="Robert V."/>
            <person name="Roehrig J."/>
            <person name="Ruller R."/>
            <person name="Salamov A."/>
            <person name="Salih N.S."/>
            <person name="Samson R.A."/>
            <person name="Sandor E."/>
            <person name="Sanguinetti M."/>
            <person name="Schuetze T."/>
            <person name="Sepcic K."/>
            <person name="Shelest E."/>
            <person name="Sherlock G."/>
            <person name="Sophianopoulou V."/>
            <person name="Squina F.M."/>
            <person name="Sun H."/>
            <person name="Susca A."/>
            <person name="Todd R.B."/>
            <person name="Tsang A."/>
            <person name="Unkles S.E."/>
            <person name="van de Wiele N."/>
            <person name="van Rossen-Uffink D."/>
            <person name="Oliveira J.V."/>
            <person name="Vesth T.C."/>
            <person name="Visser J."/>
            <person name="Yu J.-H."/>
            <person name="Zhou M."/>
            <person name="Andersen M.R."/>
            <person name="Archer D.B."/>
            <person name="Baker S.E."/>
            <person name="Benoit I."/>
            <person name="Brakhage A.A."/>
            <person name="Braus G.H."/>
            <person name="Fischer R."/>
            <person name="Frisvad J.C."/>
            <person name="Goldman G.H."/>
            <person name="Houbraken J."/>
            <person name="Oakley B."/>
            <person name="Pocsi I."/>
            <person name="Scazzocchio C."/>
            <person name="Seiboth B."/>
            <person name="vanKuyk P.A."/>
            <person name="Wortman J."/>
            <person name="Dyer P.S."/>
            <person name="Grigoriev I.V."/>
        </authorList>
    </citation>
    <scope>NUCLEOTIDE SEQUENCE [LARGE SCALE GENOMIC DNA]</scope>
    <source>
        <strain evidence="10">CBS 516.65</strain>
    </source>
</reference>
<keyword evidence="7" id="KW-1133">Transmembrane helix</keyword>
<evidence type="ECO:0000256" key="7">
    <source>
        <dbReference type="SAM" id="Phobius"/>
    </source>
</evidence>
<evidence type="ECO:0000256" key="2">
    <source>
        <dbReference type="ARBA" id="ARBA00023015"/>
    </source>
</evidence>
<sequence>MDLLLHQSTPQNQSVKRRRVALACDACRTRKSKCDGSRPKCGMCKDLGFDCAYTPPVNATNVIVQKDYLKDLELRVKSLEDNLITVKSDLSGLTSHINRRSPNDPLKETEPQPRNEPSPPDFAGTEDTVDAMGAVAFADEEDCGFFGASSNIAFLRHLSRAVAHSESTQKGIISPATDHITHDGGFANATRPPSPSLGHMSEVLQERPSDMFTLPSSEETLTLIHRYFADTGLLFPYIHPPTFFDTYYQLKNNSKRVRRTWLGLLNIILAMAKLTSASGRSPAETCISESAVYYRRALDLCKGEILRGTTLEVVQYLLLMGQYLQGTQKSVQAWTIHGLAVKAALQLGLHSKDASKAFPPLEQETRKRTWFGCVVLDRTLGMTFGRPAAIPDCYVQLDLPAFQGSTEVIPTADHGEVRHSIQFFNNTIMLYKQMASIIDQIYGQNLGCGPPLPVGETVSRVLGIENQLFSWVMALPECLRQVTVEGMRDEIEQSQDQPQLFPLKFRVILTLRYLHIQILLHRPILVKFLDATRASGIEPGEDRLLNDIGYSSMKKCIESATGMIDIISELVSSSGWPRELLGAWWYSLYYTFNAALVIIGATWVHRTRQSGKGSASTYANIHIYPSRAVATLYKLDTGNRMVDRCRYYLEELIFALRLQPEDMPDQSNMGFPVMNTSTPNVSFPSFGIECGEFMLDDLFTHGSGFERW</sequence>
<feature type="domain" description="Zn(2)-C6 fungal-type" evidence="8">
    <location>
        <begin position="23"/>
        <end position="53"/>
    </location>
</feature>
<evidence type="ECO:0000256" key="1">
    <source>
        <dbReference type="ARBA" id="ARBA00022723"/>
    </source>
</evidence>
<dbReference type="PANTHER" id="PTHR47424:SF3">
    <property type="entry name" value="REGULATORY PROTEIN GAL4"/>
    <property type="match status" value="1"/>
</dbReference>
<dbReference type="PANTHER" id="PTHR47424">
    <property type="entry name" value="REGULATORY PROTEIN GAL4"/>
    <property type="match status" value="1"/>
</dbReference>
<dbReference type="GO" id="GO:0000435">
    <property type="term" value="P:positive regulation of transcription from RNA polymerase II promoter by galactose"/>
    <property type="evidence" value="ECO:0007669"/>
    <property type="project" value="TreeGrafter"/>
</dbReference>
<dbReference type="AlphaFoldDB" id="A0A1L9VKX0"/>
<dbReference type="InterPro" id="IPR007219">
    <property type="entry name" value="XnlR_reg_dom"/>
</dbReference>
<proteinExistence type="predicted"/>
<dbReference type="InterPro" id="IPR001138">
    <property type="entry name" value="Zn2Cys6_DnaBD"/>
</dbReference>
<dbReference type="GO" id="GO:0006351">
    <property type="term" value="P:DNA-templated transcription"/>
    <property type="evidence" value="ECO:0007669"/>
    <property type="project" value="InterPro"/>
</dbReference>
<dbReference type="PROSITE" id="PS50048">
    <property type="entry name" value="ZN2_CY6_FUNGAL_2"/>
    <property type="match status" value="1"/>
</dbReference>
<keyword evidence="3" id="KW-0238">DNA-binding</keyword>
<dbReference type="SMART" id="SM00066">
    <property type="entry name" value="GAL4"/>
    <property type="match status" value="1"/>
</dbReference>
<dbReference type="GeneID" id="34464525"/>
<dbReference type="CDD" id="cd12148">
    <property type="entry name" value="fungal_TF_MHR"/>
    <property type="match status" value="1"/>
</dbReference>
<evidence type="ECO:0000313" key="10">
    <source>
        <dbReference type="Proteomes" id="UP000184300"/>
    </source>
</evidence>
<evidence type="ECO:0000259" key="8">
    <source>
        <dbReference type="PROSITE" id="PS50048"/>
    </source>
</evidence>
<feature type="transmembrane region" description="Helical" evidence="7">
    <location>
        <begin position="583"/>
        <end position="604"/>
    </location>
</feature>
<keyword evidence="10" id="KW-1185">Reference proteome</keyword>
<keyword evidence="5" id="KW-0539">Nucleus</keyword>